<comment type="caution">
    <text evidence="1">The sequence shown here is derived from an EMBL/GenBank/DDBJ whole genome shotgun (WGS) entry which is preliminary data.</text>
</comment>
<organism evidence="1 2">
    <name type="scientific">Vibrio parahaemolyticus</name>
    <dbReference type="NCBI Taxonomy" id="670"/>
    <lineage>
        <taxon>Bacteria</taxon>
        <taxon>Pseudomonadati</taxon>
        <taxon>Pseudomonadota</taxon>
        <taxon>Gammaproteobacteria</taxon>
        <taxon>Vibrionales</taxon>
        <taxon>Vibrionaceae</taxon>
        <taxon>Vibrio</taxon>
    </lineage>
</organism>
<dbReference type="RefSeq" id="WP_311020222.1">
    <property type="nucleotide sequence ID" value="NZ_JAUHGG010000003.1"/>
</dbReference>
<evidence type="ECO:0000313" key="1">
    <source>
        <dbReference type="EMBL" id="MDS1821344.1"/>
    </source>
</evidence>
<dbReference type="Proteomes" id="UP001253193">
    <property type="component" value="Unassembled WGS sequence"/>
</dbReference>
<name>A0AAW8Q101_VIBPH</name>
<gene>
    <name evidence="1" type="ORF">QX249_11770</name>
</gene>
<sequence length="226" mass="25830">MKKRLPDLSAKQISQLKNDIKIATKNVKPLFPALKPSPLKTTTVQNEIAKVLGVSSFAEIPLSKIQSEKETSFSLFDFLEPKEISDAFFFIYYRDGRSVELPLKADVEEKILKAKEESFKISAKEPNSGTPKIQISDLYELINESDYADHHYKLGDGFPNEFNLNPNVFFFREFDEGDHIMVVDGDVERCYTITKYEHIYTKKTVFKVISGRWVNIGVSPFCVGDK</sequence>
<evidence type="ECO:0000313" key="2">
    <source>
        <dbReference type="Proteomes" id="UP001253193"/>
    </source>
</evidence>
<accession>A0AAW8Q101</accession>
<dbReference type="EMBL" id="JAUHGG010000003">
    <property type="protein sequence ID" value="MDS1821344.1"/>
    <property type="molecule type" value="Genomic_DNA"/>
</dbReference>
<proteinExistence type="predicted"/>
<dbReference type="AlphaFoldDB" id="A0AAW8Q101"/>
<reference evidence="1" key="1">
    <citation type="submission" date="2023-06" db="EMBL/GenBank/DDBJ databases">
        <title>Genomic Diversity of Vibrio spp. and Metagenomic Analysis of Pathogens in Florida Gulf Coastal Waters Following Hurricane Ian.</title>
        <authorList>
            <person name="Brumfield K.D."/>
        </authorList>
    </citation>
    <scope>NUCLEOTIDE SEQUENCE</scope>
    <source>
        <strain evidence="1">WBS2B-138</strain>
    </source>
</reference>
<protein>
    <submittedName>
        <fullName evidence="1">Uncharacterized protein</fullName>
    </submittedName>
</protein>